<dbReference type="GO" id="GO:0000176">
    <property type="term" value="C:nuclear exosome (RNase complex)"/>
    <property type="evidence" value="ECO:0007669"/>
    <property type="project" value="UniProtKB-ARBA"/>
</dbReference>
<reference evidence="11" key="1">
    <citation type="journal article" date="2023" name="PhytoFront">
        <title>Draft Genome Resources of Seven Strains of Tilletia horrida, Causal Agent of Kernel Smut of Rice.</title>
        <authorList>
            <person name="Khanal S."/>
            <person name="Antony Babu S."/>
            <person name="Zhou X.G."/>
        </authorList>
    </citation>
    <scope>NUCLEOTIDE SEQUENCE</scope>
    <source>
        <strain evidence="11">TX6</strain>
    </source>
</reference>
<evidence type="ECO:0000313" key="11">
    <source>
        <dbReference type="EMBL" id="KAK0554382.1"/>
    </source>
</evidence>
<proteinExistence type="inferred from homology"/>
<dbReference type="PANTHER" id="PTHR11097">
    <property type="entry name" value="EXOSOME COMPLEX EXONUCLEASE RIBOSOMAL RNA PROCESSING PROTEIN"/>
    <property type="match status" value="1"/>
</dbReference>
<keyword evidence="4" id="KW-0963">Cytoplasm</keyword>
<dbReference type="GO" id="GO:0034476">
    <property type="term" value="P:U5 snRNA 3'-end processing"/>
    <property type="evidence" value="ECO:0007669"/>
    <property type="project" value="TreeGrafter"/>
</dbReference>
<dbReference type="PANTHER" id="PTHR11097:SF9">
    <property type="entry name" value="EXOSOME COMPLEX COMPONENT RRP43"/>
    <property type="match status" value="1"/>
</dbReference>
<comment type="caution">
    <text evidence="11">The sequence shown here is derived from an EMBL/GenBank/DDBJ whole genome shotgun (WGS) entry which is preliminary data.</text>
</comment>
<dbReference type="InterPro" id="IPR001247">
    <property type="entry name" value="ExoRNase_PH_dom1"/>
</dbReference>
<dbReference type="GO" id="GO:0035925">
    <property type="term" value="F:mRNA 3'-UTR AU-rich region binding"/>
    <property type="evidence" value="ECO:0007669"/>
    <property type="project" value="TreeGrafter"/>
</dbReference>
<dbReference type="EMBL" id="JAPDMZ010000038">
    <property type="protein sequence ID" value="KAK0554382.1"/>
    <property type="molecule type" value="Genomic_DNA"/>
</dbReference>
<dbReference type="InterPro" id="IPR050590">
    <property type="entry name" value="Exosome_comp_Rrp42_subfam"/>
</dbReference>
<dbReference type="GO" id="GO:0071028">
    <property type="term" value="P:nuclear mRNA surveillance"/>
    <property type="evidence" value="ECO:0007669"/>
    <property type="project" value="TreeGrafter"/>
</dbReference>
<evidence type="ECO:0000313" key="12">
    <source>
        <dbReference type="Proteomes" id="UP001176517"/>
    </source>
</evidence>
<dbReference type="GO" id="GO:0034473">
    <property type="term" value="P:U1 snRNA 3'-end processing"/>
    <property type="evidence" value="ECO:0007669"/>
    <property type="project" value="TreeGrafter"/>
</dbReference>
<dbReference type="AlphaFoldDB" id="A0AAN6GSF5"/>
<dbReference type="FunFam" id="3.30.230.70:FF:000017">
    <property type="entry name" value="Exosome complex component Rrp42"/>
    <property type="match status" value="1"/>
</dbReference>
<dbReference type="SUPFAM" id="SSF54211">
    <property type="entry name" value="Ribosomal protein S5 domain 2-like"/>
    <property type="match status" value="1"/>
</dbReference>
<dbReference type="InterPro" id="IPR027408">
    <property type="entry name" value="PNPase/RNase_PH_dom_sf"/>
</dbReference>
<feature type="domain" description="Exoribonuclease phosphorolytic" evidence="10">
    <location>
        <begin position="37"/>
        <end position="172"/>
    </location>
</feature>
<dbReference type="GO" id="GO:0071035">
    <property type="term" value="P:nuclear polyadenylation-dependent rRNA catabolic process"/>
    <property type="evidence" value="ECO:0007669"/>
    <property type="project" value="TreeGrafter"/>
</dbReference>
<evidence type="ECO:0000256" key="9">
    <source>
        <dbReference type="ARBA" id="ARBA00030617"/>
    </source>
</evidence>
<sequence>MQAQDIASLTFKRLRPTAYLSRFLDQNVREDARTFDEFRPTHVNVGAIETADGSCMVKLGSTLVIAGVKAEIAKPDEDTPAQGWIIPNVDLSAGCSPRFKSGPPGDEVQALTDRILDIFADANPVAPESLLIERSRAAWCLYIDIVCLAYDGNACDAAILAAIGALRDVQLPQAWWDEERGRAICSPRREDFVRLQTFAAPLSFSFAVYDSKHLLADPSAFETALQSGSITLALCPNQGVGPVEQKKRLDLTISSQHASGRQRAYVTTSEKGTGKWLHSEQLLDHCFSLAKKRYDYLTSLLDAEINRSEHSHNDRSNTTDT</sequence>
<name>A0AAN6GSF5_9BASI</name>
<keyword evidence="5" id="KW-0698">rRNA processing</keyword>
<keyword evidence="8" id="KW-0539">Nucleus</keyword>
<dbReference type="Proteomes" id="UP001176517">
    <property type="component" value="Unassembled WGS sequence"/>
</dbReference>
<protein>
    <recommendedName>
        <fullName evidence="9">Ribosomal RNA-processing protein 43</fullName>
    </recommendedName>
</protein>
<dbReference type="InterPro" id="IPR036345">
    <property type="entry name" value="ExoRNase_PH_dom2_sf"/>
</dbReference>
<evidence type="ECO:0000256" key="8">
    <source>
        <dbReference type="ARBA" id="ARBA00023242"/>
    </source>
</evidence>
<evidence type="ECO:0000256" key="3">
    <source>
        <dbReference type="ARBA" id="ARBA00006678"/>
    </source>
</evidence>
<keyword evidence="12" id="KW-1185">Reference proteome</keyword>
<evidence type="ECO:0000256" key="7">
    <source>
        <dbReference type="ARBA" id="ARBA00022884"/>
    </source>
</evidence>
<dbReference type="SUPFAM" id="SSF55666">
    <property type="entry name" value="Ribonuclease PH domain 2-like"/>
    <property type="match status" value="1"/>
</dbReference>
<dbReference type="GO" id="GO:0000467">
    <property type="term" value="P:exonucleolytic trimming to generate mature 3'-end of 5.8S rRNA from tricistronic rRNA transcript (SSU-rRNA, 5.8S rRNA, LSU-rRNA)"/>
    <property type="evidence" value="ECO:0007669"/>
    <property type="project" value="TreeGrafter"/>
</dbReference>
<evidence type="ECO:0000256" key="4">
    <source>
        <dbReference type="ARBA" id="ARBA00022490"/>
    </source>
</evidence>
<comment type="subcellular location">
    <subcellularLocation>
        <location evidence="1">Cytoplasm</location>
    </subcellularLocation>
    <subcellularLocation>
        <location evidence="2">Nucleus</location>
        <location evidence="2">Nucleolus</location>
    </subcellularLocation>
</comment>
<organism evidence="11 12">
    <name type="scientific">Tilletia horrida</name>
    <dbReference type="NCBI Taxonomy" id="155126"/>
    <lineage>
        <taxon>Eukaryota</taxon>
        <taxon>Fungi</taxon>
        <taxon>Dikarya</taxon>
        <taxon>Basidiomycota</taxon>
        <taxon>Ustilaginomycotina</taxon>
        <taxon>Exobasidiomycetes</taxon>
        <taxon>Tilletiales</taxon>
        <taxon>Tilletiaceae</taxon>
        <taxon>Tilletia</taxon>
    </lineage>
</organism>
<evidence type="ECO:0000256" key="6">
    <source>
        <dbReference type="ARBA" id="ARBA00022835"/>
    </source>
</evidence>
<dbReference type="GO" id="GO:0000177">
    <property type="term" value="C:cytoplasmic exosome (RNase complex)"/>
    <property type="evidence" value="ECO:0007669"/>
    <property type="project" value="TreeGrafter"/>
</dbReference>
<evidence type="ECO:0000256" key="5">
    <source>
        <dbReference type="ARBA" id="ARBA00022552"/>
    </source>
</evidence>
<evidence type="ECO:0000259" key="10">
    <source>
        <dbReference type="Pfam" id="PF01138"/>
    </source>
</evidence>
<dbReference type="InterPro" id="IPR020568">
    <property type="entry name" value="Ribosomal_Su5_D2-typ_SF"/>
</dbReference>
<comment type="similarity">
    <text evidence="3">Belongs to the RNase PH family.</text>
</comment>
<dbReference type="GO" id="GO:0071038">
    <property type="term" value="P:TRAMP-dependent tRNA surveillance pathway"/>
    <property type="evidence" value="ECO:0007669"/>
    <property type="project" value="TreeGrafter"/>
</dbReference>
<dbReference type="GO" id="GO:0034475">
    <property type="term" value="P:U4 snRNA 3'-end processing"/>
    <property type="evidence" value="ECO:0007669"/>
    <property type="project" value="TreeGrafter"/>
</dbReference>
<evidence type="ECO:0000256" key="1">
    <source>
        <dbReference type="ARBA" id="ARBA00004496"/>
    </source>
</evidence>
<keyword evidence="6" id="KW-0271">Exosome</keyword>
<dbReference type="GO" id="GO:0016075">
    <property type="term" value="P:rRNA catabolic process"/>
    <property type="evidence" value="ECO:0007669"/>
    <property type="project" value="TreeGrafter"/>
</dbReference>
<evidence type="ECO:0000256" key="2">
    <source>
        <dbReference type="ARBA" id="ARBA00004604"/>
    </source>
</evidence>
<keyword evidence="7" id="KW-0694">RNA-binding</keyword>
<dbReference type="Pfam" id="PF01138">
    <property type="entry name" value="RNase_PH"/>
    <property type="match status" value="1"/>
</dbReference>
<dbReference type="GO" id="GO:0005730">
    <property type="term" value="C:nucleolus"/>
    <property type="evidence" value="ECO:0007669"/>
    <property type="project" value="UniProtKB-SubCell"/>
</dbReference>
<dbReference type="Gene3D" id="3.30.230.70">
    <property type="entry name" value="GHMP Kinase, N-terminal domain"/>
    <property type="match status" value="1"/>
</dbReference>
<accession>A0AAN6GSF5</accession>
<gene>
    <name evidence="11" type="ORF">OC846_002113</name>
</gene>